<evidence type="ECO:0000256" key="8">
    <source>
        <dbReference type="ARBA" id="ARBA00022723"/>
    </source>
</evidence>
<dbReference type="PIRSF" id="PIRSF001619">
    <property type="entry name" value="Biotin_synth"/>
    <property type="match status" value="1"/>
</dbReference>
<comment type="function">
    <text evidence="13">Catalyzes the conversion of dethiobiotin (DTB) to biotin by the insertion of a sulfur atom into dethiobiotin via a radical-based mechanism.</text>
</comment>
<evidence type="ECO:0000256" key="11">
    <source>
        <dbReference type="ARBA" id="ARBA00023014"/>
    </source>
</evidence>
<dbReference type="InterPro" id="IPR058240">
    <property type="entry name" value="rSAM_sf"/>
</dbReference>
<evidence type="ECO:0000313" key="15">
    <source>
        <dbReference type="EMBL" id="CAL1239449.1"/>
    </source>
</evidence>
<keyword evidence="7 13" id="KW-0001">2Fe-2S</keyword>
<dbReference type="InterPro" id="IPR007197">
    <property type="entry name" value="rSAM"/>
</dbReference>
<keyword evidence="11 13" id="KW-0411">Iron-sulfur</keyword>
<dbReference type="Pfam" id="PF06968">
    <property type="entry name" value="BATS"/>
    <property type="match status" value="1"/>
</dbReference>
<dbReference type="NCBIfam" id="TIGR00433">
    <property type="entry name" value="bioB"/>
    <property type="match status" value="1"/>
</dbReference>
<dbReference type="SFLD" id="SFLDF00272">
    <property type="entry name" value="biotin_synthase"/>
    <property type="match status" value="1"/>
</dbReference>
<keyword evidence="16" id="KW-1185">Reference proteome</keyword>
<feature type="binding site" evidence="13">
    <location>
        <position position="71"/>
    </location>
    <ligand>
        <name>[4Fe-4S] cluster</name>
        <dbReference type="ChEBI" id="CHEBI:49883"/>
        <note>4Fe-4S-S-AdoMet</note>
    </ligand>
</feature>
<comment type="catalytic activity">
    <reaction evidence="12 13">
        <text>(4R,5S)-dethiobiotin + (sulfur carrier)-SH + 2 reduced [2Fe-2S]-[ferredoxin] + 2 S-adenosyl-L-methionine = (sulfur carrier)-H + biotin + 2 5'-deoxyadenosine + 2 L-methionine + 2 oxidized [2Fe-2S]-[ferredoxin]</text>
        <dbReference type="Rhea" id="RHEA:22060"/>
        <dbReference type="Rhea" id="RHEA-COMP:10000"/>
        <dbReference type="Rhea" id="RHEA-COMP:10001"/>
        <dbReference type="Rhea" id="RHEA-COMP:14737"/>
        <dbReference type="Rhea" id="RHEA-COMP:14739"/>
        <dbReference type="ChEBI" id="CHEBI:17319"/>
        <dbReference type="ChEBI" id="CHEBI:29917"/>
        <dbReference type="ChEBI" id="CHEBI:33737"/>
        <dbReference type="ChEBI" id="CHEBI:33738"/>
        <dbReference type="ChEBI" id="CHEBI:57586"/>
        <dbReference type="ChEBI" id="CHEBI:57844"/>
        <dbReference type="ChEBI" id="CHEBI:59789"/>
        <dbReference type="ChEBI" id="CHEBI:64428"/>
        <dbReference type="ChEBI" id="CHEBI:149473"/>
        <dbReference type="EC" id="2.8.1.6"/>
    </reaction>
</comment>
<keyword evidence="4 13" id="KW-0004">4Fe-4S</keyword>
<comment type="pathway">
    <text evidence="1 13">Cofactor biosynthesis; biotin biosynthesis; biotin from 7,8-diaminononanoate: step 2/2.</text>
</comment>
<keyword evidence="5 13" id="KW-0808">Transferase</keyword>
<dbReference type="InterPro" id="IPR002684">
    <property type="entry name" value="Biotin_synth/BioAB"/>
</dbReference>
<evidence type="ECO:0000256" key="5">
    <source>
        <dbReference type="ARBA" id="ARBA00022679"/>
    </source>
</evidence>
<feature type="binding site" evidence="13">
    <location>
        <position position="67"/>
    </location>
    <ligand>
        <name>[4Fe-4S] cluster</name>
        <dbReference type="ChEBI" id="CHEBI:49883"/>
        <note>4Fe-4S-S-AdoMet</note>
    </ligand>
</feature>
<evidence type="ECO:0000256" key="3">
    <source>
        <dbReference type="ARBA" id="ARBA00012236"/>
    </source>
</evidence>
<feature type="binding site" evidence="13">
    <location>
        <position position="142"/>
    </location>
    <ligand>
        <name>[2Fe-2S] cluster</name>
        <dbReference type="ChEBI" id="CHEBI:190135"/>
    </ligand>
</feature>
<evidence type="ECO:0000313" key="16">
    <source>
        <dbReference type="Proteomes" id="UP001497493"/>
    </source>
</evidence>
<feature type="binding site" evidence="13">
    <location>
        <position position="111"/>
    </location>
    <ligand>
        <name>[2Fe-2S] cluster</name>
        <dbReference type="ChEBI" id="CHEBI:190135"/>
    </ligand>
</feature>
<dbReference type="EMBL" id="OZ026884">
    <property type="protein sequence ID" value="CAL1239449.1"/>
    <property type="molecule type" value="Genomic_DNA"/>
</dbReference>
<protein>
    <recommendedName>
        <fullName evidence="3 13">Biotin synthase</fullName>
        <ecNumber evidence="3 13">2.8.1.6</ecNumber>
    </recommendedName>
</protein>
<evidence type="ECO:0000256" key="12">
    <source>
        <dbReference type="ARBA" id="ARBA00051157"/>
    </source>
</evidence>
<sequence length="333" mass="36853">MQQAERIPFNLADPAPVRHDWQQSEAEALLALPFIDLVHRAQAVHRAHFDPNEIQISSLLSIKTGACAEDCAYCPQSARYDTGLPRQELLSLEEVLEAARRAKAQGAGRFCMGAAWRSPKDRDLERICRMIEGVKALGLETCVTLGMLTETQTRRLKEAGLDYYNHNLDTSEAFYPKIISTRTYQDRLATLERVRAAGLKVCCGGILGMGESDADRAGLLTQLANLPEHPHSVPINLLVQVQGTPLAGTEKLDPLVFVRTVAAARIMMPRSRVRLSAGRREMSDELQALCFLAGANSIFYGERLLTTDNPEAERDRSLFRRLGLRMAGPLAGD</sequence>
<dbReference type="SUPFAM" id="SSF102114">
    <property type="entry name" value="Radical SAM enzymes"/>
    <property type="match status" value="1"/>
</dbReference>
<dbReference type="Pfam" id="PF04055">
    <property type="entry name" value="Radical_SAM"/>
    <property type="match status" value="1"/>
</dbReference>
<keyword evidence="10 13" id="KW-0408">Iron</keyword>
<dbReference type="InterPro" id="IPR010722">
    <property type="entry name" value="BATS_dom"/>
</dbReference>
<evidence type="ECO:0000256" key="1">
    <source>
        <dbReference type="ARBA" id="ARBA00004942"/>
    </source>
</evidence>
<evidence type="ECO:0000256" key="4">
    <source>
        <dbReference type="ARBA" id="ARBA00022485"/>
    </source>
</evidence>
<proteinExistence type="inferred from homology"/>
<comment type="cofactor">
    <cofactor evidence="13">
        <name>[2Fe-2S] cluster</name>
        <dbReference type="ChEBI" id="CHEBI:190135"/>
    </cofactor>
    <text evidence="13">Binds 1 [2Fe-2S] cluster. The cluster is coordinated with 3 cysteines and 1 arginine.</text>
</comment>
<comment type="subunit">
    <text evidence="13">Homodimer.</text>
</comment>
<accession>A0ABP1C5J7</accession>
<dbReference type="PROSITE" id="PS51918">
    <property type="entry name" value="RADICAL_SAM"/>
    <property type="match status" value="1"/>
</dbReference>
<dbReference type="RefSeq" id="WP_348759000.1">
    <property type="nucleotide sequence ID" value="NZ_OZ026884.1"/>
</dbReference>
<comment type="cofactor">
    <cofactor evidence="13">
        <name>[4Fe-4S] cluster</name>
        <dbReference type="ChEBI" id="CHEBI:49883"/>
    </cofactor>
    <text evidence="13">Binds 1 [4Fe-4S] cluster. The cluster is coordinated with 3 cysteines and an exchangeable S-adenosyl-L-methionine.</text>
</comment>
<feature type="domain" description="Radical SAM core" evidence="14">
    <location>
        <begin position="52"/>
        <end position="279"/>
    </location>
</feature>
<dbReference type="GO" id="GO:0004076">
    <property type="term" value="F:biotin synthase activity"/>
    <property type="evidence" value="ECO:0007669"/>
    <property type="project" value="UniProtKB-EC"/>
</dbReference>
<dbReference type="SFLD" id="SFLDS00029">
    <property type="entry name" value="Radical_SAM"/>
    <property type="match status" value="1"/>
</dbReference>
<evidence type="ECO:0000256" key="10">
    <source>
        <dbReference type="ARBA" id="ARBA00023004"/>
    </source>
</evidence>
<dbReference type="SFLD" id="SFLDG01060">
    <property type="entry name" value="BATS_domain_containing"/>
    <property type="match status" value="1"/>
</dbReference>
<dbReference type="InterPro" id="IPR006638">
    <property type="entry name" value="Elp3/MiaA/NifB-like_rSAM"/>
</dbReference>
<dbReference type="PANTHER" id="PTHR22976">
    <property type="entry name" value="BIOTIN SYNTHASE"/>
    <property type="match status" value="1"/>
</dbReference>
<evidence type="ECO:0000256" key="13">
    <source>
        <dbReference type="HAMAP-Rule" id="MF_01694"/>
    </source>
</evidence>
<dbReference type="HAMAP" id="MF_01694">
    <property type="entry name" value="BioB"/>
    <property type="match status" value="1"/>
</dbReference>
<keyword evidence="8 13" id="KW-0479">Metal-binding</keyword>
<keyword evidence="6 13" id="KW-0949">S-adenosyl-L-methionine</keyword>
<dbReference type="InterPro" id="IPR013785">
    <property type="entry name" value="Aldolase_TIM"/>
</dbReference>
<dbReference type="SMART" id="SM00876">
    <property type="entry name" value="BATS"/>
    <property type="match status" value="1"/>
</dbReference>
<evidence type="ECO:0000259" key="14">
    <source>
        <dbReference type="PROSITE" id="PS51918"/>
    </source>
</evidence>
<organism evidence="15 16">
    <name type="scientific">Candidatus Methylocalor cossyra</name>
    <dbReference type="NCBI Taxonomy" id="3108543"/>
    <lineage>
        <taxon>Bacteria</taxon>
        <taxon>Pseudomonadati</taxon>
        <taxon>Pseudomonadota</taxon>
        <taxon>Gammaproteobacteria</taxon>
        <taxon>Methylococcales</taxon>
        <taxon>Methylococcaceae</taxon>
        <taxon>Candidatus Methylocalor</taxon>
    </lineage>
</organism>
<keyword evidence="9 13" id="KW-0093">Biotin biosynthesis</keyword>
<evidence type="ECO:0000256" key="6">
    <source>
        <dbReference type="ARBA" id="ARBA00022691"/>
    </source>
</evidence>
<comment type="similarity">
    <text evidence="2 13">Belongs to the radical SAM superfamily. Biotin synthase family.</text>
</comment>
<evidence type="ECO:0000256" key="2">
    <source>
        <dbReference type="ARBA" id="ARBA00010765"/>
    </source>
</evidence>
<feature type="binding site" evidence="13">
    <location>
        <position position="202"/>
    </location>
    <ligand>
        <name>[2Fe-2S] cluster</name>
        <dbReference type="ChEBI" id="CHEBI:190135"/>
    </ligand>
</feature>
<evidence type="ECO:0000256" key="9">
    <source>
        <dbReference type="ARBA" id="ARBA00022756"/>
    </source>
</evidence>
<reference evidence="15 16" key="1">
    <citation type="submission" date="2024-04" db="EMBL/GenBank/DDBJ databases">
        <authorList>
            <person name="Cremers G."/>
        </authorList>
    </citation>
    <scope>NUCLEOTIDE SEQUENCE [LARGE SCALE GENOMIC DNA]</scope>
    <source>
        <strain evidence="15">MeCH1-AG</strain>
    </source>
</reference>
<dbReference type="PANTHER" id="PTHR22976:SF2">
    <property type="entry name" value="BIOTIN SYNTHASE, MITOCHONDRIAL"/>
    <property type="match status" value="1"/>
</dbReference>
<dbReference type="CDD" id="cd01335">
    <property type="entry name" value="Radical_SAM"/>
    <property type="match status" value="1"/>
</dbReference>
<feature type="binding site" evidence="13">
    <location>
        <position position="274"/>
    </location>
    <ligand>
        <name>[2Fe-2S] cluster</name>
        <dbReference type="ChEBI" id="CHEBI:190135"/>
    </ligand>
</feature>
<feature type="binding site" evidence="13">
    <location>
        <position position="74"/>
    </location>
    <ligand>
        <name>[4Fe-4S] cluster</name>
        <dbReference type="ChEBI" id="CHEBI:49883"/>
        <note>4Fe-4S-S-AdoMet</note>
    </ligand>
</feature>
<dbReference type="SFLD" id="SFLDG01278">
    <property type="entry name" value="biotin_synthase_like"/>
    <property type="match status" value="1"/>
</dbReference>
<gene>
    <name evidence="13 15" type="primary">bioB</name>
    <name evidence="15" type="ORF">MECH1_V1_0673</name>
</gene>
<evidence type="ECO:0000256" key="7">
    <source>
        <dbReference type="ARBA" id="ARBA00022714"/>
    </source>
</evidence>
<name>A0ABP1C5J7_9GAMM</name>
<dbReference type="EC" id="2.8.1.6" evidence="3 13"/>
<dbReference type="SMART" id="SM00729">
    <property type="entry name" value="Elp3"/>
    <property type="match status" value="1"/>
</dbReference>
<dbReference type="Gene3D" id="3.20.20.70">
    <property type="entry name" value="Aldolase class I"/>
    <property type="match status" value="1"/>
</dbReference>
<dbReference type="InterPro" id="IPR024177">
    <property type="entry name" value="Biotin_synthase"/>
</dbReference>
<dbReference type="Proteomes" id="UP001497493">
    <property type="component" value="Chromosome"/>
</dbReference>